<dbReference type="Gene3D" id="3.30.1370.210">
    <property type="match status" value="1"/>
</dbReference>
<dbReference type="InterPro" id="IPR011990">
    <property type="entry name" value="TPR-like_helical_dom_sf"/>
</dbReference>
<dbReference type="PANTHER" id="PTHR46423:SF1">
    <property type="entry name" value="RNA POLYMERASE II-ASSOCIATED PROTEIN 3"/>
    <property type="match status" value="1"/>
</dbReference>
<accession>S7Q0A7</accession>
<keyword evidence="2 5" id="KW-0863">Zinc-finger</keyword>
<proteinExistence type="predicted"/>
<dbReference type="EMBL" id="KB469306">
    <property type="protein sequence ID" value="EPQ53351.1"/>
    <property type="molecule type" value="Genomic_DNA"/>
</dbReference>
<dbReference type="InterPro" id="IPR036855">
    <property type="entry name" value="Znf_CCCH_sf"/>
</dbReference>
<dbReference type="GO" id="GO:0101031">
    <property type="term" value="C:protein folding chaperone complex"/>
    <property type="evidence" value="ECO:0007669"/>
    <property type="project" value="TreeGrafter"/>
</dbReference>
<dbReference type="KEGG" id="gtr:GLOTRDRAFT_131620"/>
<gene>
    <name evidence="7" type="ORF">GLOTRDRAFT_131620</name>
</gene>
<keyword evidence="4 5" id="KW-0862">Zinc</keyword>
<dbReference type="SUPFAM" id="SSF90229">
    <property type="entry name" value="CCCH zinc finger"/>
    <property type="match status" value="1"/>
</dbReference>
<dbReference type="GO" id="GO:0008270">
    <property type="term" value="F:zinc ion binding"/>
    <property type="evidence" value="ECO:0007669"/>
    <property type="project" value="UniProtKB-KW"/>
</dbReference>
<dbReference type="Gene3D" id="1.25.40.10">
    <property type="entry name" value="Tetratricopeptide repeat domain"/>
    <property type="match status" value="1"/>
</dbReference>
<dbReference type="AlphaFoldDB" id="S7Q0A7"/>
<dbReference type="PANTHER" id="PTHR46423">
    <property type="entry name" value="RNA POLYMERASE II-ASSOCIATED PROTEIN 3"/>
    <property type="match status" value="1"/>
</dbReference>
<dbReference type="eggNOG" id="KOG0376">
    <property type="taxonomic scope" value="Eukaryota"/>
</dbReference>
<dbReference type="HOGENOM" id="CLU_1038487_0_0_1"/>
<evidence type="ECO:0000313" key="8">
    <source>
        <dbReference type="Proteomes" id="UP000030669"/>
    </source>
</evidence>
<reference evidence="7 8" key="1">
    <citation type="journal article" date="2012" name="Science">
        <title>The Paleozoic origin of enzymatic lignin decomposition reconstructed from 31 fungal genomes.</title>
        <authorList>
            <person name="Floudas D."/>
            <person name="Binder M."/>
            <person name="Riley R."/>
            <person name="Barry K."/>
            <person name="Blanchette R.A."/>
            <person name="Henrissat B."/>
            <person name="Martinez A.T."/>
            <person name="Otillar R."/>
            <person name="Spatafora J.W."/>
            <person name="Yadav J.S."/>
            <person name="Aerts A."/>
            <person name="Benoit I."/>
            <person name="Boyd A."/>
            <person name="Carlson A."/>
            <person name="Copeland A."/>
            <person name="Coutinho P.M."/>
            <person name="de Vries R.P."/>
            <person name="Ferreira P."/>
            <person name="Findley K."/>
            <person name="Foster B."/>
            <person name="Gaskell J."/>
            <person name="Glotzer D."/>
            <person name="Gorecki P."/>
            <person name="Heitman J."/>
            <person name="Hesse C."/>
            <person name="Hori C."/>
            <person name="Igarashi K."/>
            <person name="Jurgens J.A."/>
            <person name="Kallen N."/>
            <person name="Kersten P."/>
            <person name="Kohler A."/>
            <person name="Kuees U."/>
            <person name="Kumar T.K.A."/>
            <person name="Kuo A."/>
            <person name="LaButti K."/>
            <person name="Larrondo L.F."/>
            <person name="Lindquist E."/>
            <person name="Ling A."/>
            <person name="Lombard V."/>
            <person name="Lucas S."/>
            <person name="Lundell T."/>
            <person name="Martin R."/>
            <person name="McLaughlin D.J."/>
            <person name="Morgenstern I."/>
            <person name="Morin E."/>
            <person name="Murat C."/>
            <person name="Nagy L.G."/>
            <person name="Nolan M."/>
            <person name="Ohm R.A."/>
            <person name="Patyshakuliyeva A."/>
            <person name="Rokas A."/>
            <person name="Ruiz-Duenas F.J."/>
            <person name="Sabat G."/>
            <person name="Salamov A."/>
            <person name="Samejima M."/>
            <person name="Schmutz J."/>
            <person name="Slot J.C."/>
            <person name="St John F."/>
            <person name="Stenlid J."/>
            <person name="Sun H."/>
            <person name="Sun S."/>
            <person name="Syed K."/>
            <person name="Tsang A."/>
            <person name="Wiebenga A."/>
            <person name="Young D."/>
            <person name="Pisabarro A."/>
            <person name="Eastwood D.C."/>
            <person name="Martin F."/>
            <person name="Cullen D."/>
            <person name="Grigoriev I.V."/>
            <person name="Hibbett D.S."/>
        </authorList>
    </citation>
    <scope>NUCLEOTIDE SEQUENCE [LARGE SCALE GENOMIC DNA]</scope>
    <source>
        <strain evidence="7 8">ATCC 11539</strain>
    </source>
</reference>
<dbReference type="Proteomes" id="UP000030669">
    <property type="component" value="Unassembled WGS sequence"/>
</dbReference>
<dbReference type="OMA" id="REYNHEG"/>
<evidence type="ECO:0000313" key="7">
    <source>
        <dbReference type="EMBL" id="EPQ53351.1"/>
    </source>
</evidence>
<dbReference type="STRING" id="670483.S7Q0A7"/>
<keyword evidence="3" id="KW-0802">TPR repeat</keyword>
<dbReference type="InterPro" id="IPR051966">
    <property type="entry name" value="RPAP3"/>
</dbReference>
<dbReference type="GeneID" id="19302335"/>
<protein>
    <recommendedName>
        <fullName evidence="6">C3H1-type domain-containing protein</fullName>
    </recommendedName>
</protein>
<feature type="zinc finger region" description="C3H1-type" evidence="5">
    <location>
        <begin position="166"/>
        <end position="193"/>
    </location>
</feature>
<evidence type="ECO:0000259" key="6">
    <source>
        <dbReference type="PROSITE" id="PS50103"/>
    </source>
</evidence>
<name>S7Q0A7_GLOTA</name>
<feature type="domain" description="C3H1-type" evidence="6">
    <location>
        <begin position="166"/>
        <end position="193"/>
    </location>
</feature>
<keyword evidence="8" id="KW-1185">Reference proteome</keyword>
<dbReference type="RefSeq" id="XP_007868607.1">
    <property type="nucleotide sequence ID" value="XM_007870416.1"/>
</dbReference>
<keyword evidence="1 5" id="KW-0479">Metal-binding</keyword>
<evidence type="ECO:0000256" key="3">
    <source>
        <dbReference type="ARBA" id="ARBA00022803"/>
    </source>
</evidence>
<organism evidence="7 8">
    <name type="scientific">Gloeophyllum trabeum (strain ATCC 11539 / FP-39264 / Madison 617)</name>
    <name type="common">Brown rot fungus</name>
    <dbReference type="NCBI Taxonomy" id="670483"/>
    <lineage>
        <taxon>Eukaryota</taxon>
        <taxon>Fungi</taxon>
        <taxon>Dikarya</taxon>
        <taxon>Basidiomycota</taxon>
        <taxon>Agaricomycotina</taxon>
        <taxon>Agaricomycetes</taxon>
        <taxon>Gloeophyllales</taxon>
        <taxon>Gloeophyllaceae</taxon>
        <taxon>Gloeophyllum</taxon>
    </lineage>
</organism>
<evidence type="ECO:0000256" key="5">
    <source>
        <dbReference type="PROSITE-ProRule" id="PRU00723"/>
    </source>
</evidence>
<evidence type="ECO:0000256" key="1">
    <source>
        <dbReference type="ARBA" id="ARBA00022723"/>
    </source>
</evidence>
<dbReference type="InterPro" id="IPR000571">
    <property type="entry name" value="Znf_CCCH"/>
</dbReference>
<dbReference type="SUPFAM" id="SSF48452">
    <property type="entry name" value="TPR-like"/>
    <property type="match status" value="1"/>
</dbReference>
<evidence type="ECO:0000256" key="2">
    <source>
        <dbReference type="ARBA" id="ARBA00022771"/>
    </source>
</evidence>
<dbReference type="PROSITE" id="PS50103">
    <property type="entry name" value="ZF_C3H1"/>
    <property type="match status" value="1"/>
</dbReference>
<evidence type="ECO:0000256" key="4">
    <source>
        <dbReference type="ARBA" id="ARBA00022833"/>
    </source>
</evidence>
<sequence>MTRRKGSVLTDVENTRYKVPKKMSSKEIQERVAERTAQRAARVKTIVEEAEALNKQARYTLAESAADDALCKDPLYHKARYRRGLARKALGLYRGAILDFQTVLTQDPGCTAAQTELDLCKSLFESDEDDVVDSSITPEDDAWPPLLETLDKEWDCGSNSSEYNHSGNDIPCRYYNRGACTRGQHCAHSHAPDYKSVRDLMGRNVCLSQLMVKCRFGPDACEYCHVLSALPDDWKLLQKDKRKFSSFQEAYDLCSRFQQRTRGSFRNS</sequence>
<dbReference type="OrthoDB" id="245563at2759"/>